<dbReference type="Gene3D" id="3.90.550.10">
    <property type="entry name" value="Spore Coat Polysaccharide Biosynthesis Protein SpsA, Chain A"/>
    <property type="match status" value="1"/>
</dbReference>
<keyword evidence="3" id="KW-0808">Transferase</keyword>
<feature type="transmembrane region" description="Helical" evidence="2">
    <location>
        <begin position="390"/>
        <end position="409"/>
    </location>
</feature>
<keyword evidence="2" id="KW-0812">Transmembrane</keyword>
<feature type="transmembrane region" description="Helical" evidence="2">
    <location>
        <begin position="681"/>
        <end position="699"/>
    </location>
</feature>
<dbReference type="PANTHER" id="PTHR43685">
    <property type="entry name" value="GLYCOSYLTRANSFERASE"/>
    <property type="match status" value="1"/>
</dbReference>
<feature type="transmembrane region" description="Helical" evidence="2">
    <location>
        <begin position="505"/>
        <end position="523"/>
    </location>
</feature>
<feature type="compositionally biased region" description="Basic residues" evidence="1">
    <location>
        <begin position="1483"/>
        <end position="1493"/>
    </location>
</feature>
<dbReference type="OrthoDB" id="3734530at2"/>
<feature type="compositionally biased region" description="Polar residues" evidence="1">
    <location>
        <begin position="1215"/>
        <end position="1238"/>
    </location>
</feature>
<dbReference type="RefSeq" id="WP_145851845.1">
    <property type="nucleotide sequence ID" value="NZ_RPFW01000001.1"/>
</dbReference>
<feature type="transmembrane region" description="Helical" evidence="2">
    <location>
        <begin position="600"/>
        <end position="619"/>
    </location>
</feature>
<feature type="compositionally biased region" description="Acidic residues" evidence="1">
    <location>
        <begin position="1121"/>
        <end position="1130"/>
    </location>
</feature>
<dbReference type="EMBL" id="RPFW01000001">
    <property type="protein sequence ID" value="TVZ07090.1"/>
    <property type="molecule type" value="Genomic_DNA"/>
</dbReference>
<feature type="transmembrane region" description="Helical" evidence="2">
    <location>
        <begin position="259"/>
        <end position="292"/>
    </location>
</feature>
<feature type="region of interest" description="Disordered" evidence="1">
    <location>
        <begin position="1119"/>
        <end position="1505"/>
    </location>
</feature>
<name>A0A6P2C795_9ACTN</name>
<proteinExistence type="predicted"/>
<dbReference type="Proteomes" id="UP000460272">
    <property type="component" value="Unassembled WGS sequence"/>
</dbReference>
<feature type="region of interest" description="Disordered" evidence="1">
    <location>
        <begin position="356"/>
        <end position="377"/>
    </location>
</feature>
<feature type="compositionally biased region" description="Low complexity" evidence="1">
    <location>
        <begin position="1132"/>
        <end position="1150"/>
    </location>
</feature>
<feature type="transmembrane region" description="Helical" evidence="2">
    <location>
        <begin position="773"/>
        <end position="793"/>
    </location>
</feature>
<feature type="transmembrane region" description="Helical" evidence="2">
    <location>
        <begin position="655"/>
        <end position="674"/>
    </location>
</feature>
<dbReference type="PANTHER" id="PTHR43685:SF3">
    <property type="entry name" value="SLR2126 PROTEIN"/>
    <property type="match status" value="1"/>
</dbReference>
<dbReference type="InterPro" id="IPR050834">
    <property type="entry name" value="Glycosyltransf_2"/>
</dbReference>
<feature type="transmembrane region" description="Helical" evidence="2">
    <location>
        <begin position="561"/>
        <end position="588"/>
    </location>
</feature>
<feature type="transmembrane region" description="Helical" evidence="2">
    <location>
        <begin position="529"/>
        <end position="549"/>
    </location>
</feature>
<feature type="compositionally biased region" description="Polar residues" evidence="1">
    <location>
        <begin position="1390"/>
        <end position="1404"/>
    </location>
</feature>
<feature type="compositionally biased region" description="Polar residues" evidence="1">
    <location>
        <begin position="1279"/>
        <end position="1292"/>
    </location>
</feature>
<accession>A0A6P2C795</accession>
<comment type="caution">
    <text evidence="3">The sequence shown here is derived from an EMBL/GenBank/DDBJ whole genome shotgun (WGS) entry which is preliminary data.</text>
</comment>
<dbReference type="CDD" id="cd04186">
    <property type="entry name" value="GT_2_like_c"/>
    <property type="match status" value="1"/>
</dbReference>
<evidence type="ECO:0000313" key="3">
    <source>
        <dbReference type="EMBL" id="TVZ07090.1"/>
    </source>
</evidence>
<dbReference type="InterPro" id="IPR029044">
    <property type="entry name" value="Nucleotide-diphossugar_trans"/>
</dbReference>
<gene>
    <name evidence="3" type="ORF">EAS64_07170</name>
</gene>
<evidence type="ECO:0000256" key="1">
    <source>
        <dbReference type="SAM" id="MobiDB-lite"/>
    </source>
</evidence>
<keyword evidence="4" id="KW-1185">Reference proteome</keyword>
<reference evidence="3 4" key="1">
    <citation type="submission" date="2018-11" db="EMBL/GenBank/DDBJ databases">
        <title>Trebonia kvetii gen.nov., sp.nov., a novel acidophilic actinobacterium, and proposal of the new actinobacterial family Treboniaceae fam. nov.</title>
        <authorList>
            <person name="Rapoport D."/>
            <person name="Sagova-Mareckova M."/>
            <person name="Sedlacek I."/>
            <person name="Provaznik J."/>
            <person name="Kralova S."/>
            <person name="Pavlinic D."/>
            <person name="Benes V."/>
            <person name="Kopecky J."/>
        </authorList>
    </citation>
    <scope>NUCLEOTIDE SEQUENCE [LARGE SCALE GENOMIC DNA]</scope>
    <source>
        <strain evidence="3 4">15Tr583</strain>
    </source>
</reference>
<keyword evidence="2" id="KW-0472">Membrane</keyword>
<dbReference type="GO" id="GO:0016740">
    <property type="term" value="F:transferase activity"/>
    <property type="evidence" value="ECO:0007669"/>
    <property type="project" value="UniProtKB-KW"/>
</dbReference>
<sequence>MSTNAPQTRHAVTAIVIAHDGARWLPGLVQALRAQTYPVEQTVAVDTGSRDRSGAVLAELIGQDSVFGMDRSTGYGEAVEVALRHAAKRRSGRTDPNINRVDWIWLLHDDCEPAPDALERLLRAASRDRSVAVLGPKVLDGQDRRTLREAGISIDRAGRRITGIEPGEIDQGQHDHRKAVLAVGSAGMLVRRDVWEQVGGFDTRLKLFRDDVDFCWRVQGAGYRVQVVTDAVLYHRELSARRRRPVEYGNARRIDRRNALFVLAVNLPLLPMLRIVGGSVAGSLVRAAYFLLTKQLDLAAAHAFAVAGLFGHPVRLFQGRRRRARGRAEGYAAVRQFILPARTLFRLAENIAGLVSNGPPQASDGRHQASAEESEEDEQFVDTQSVVRRIIGHPGVQLFVSLLIVSLAAERRLLGTSPLGGGALVPAWGGASALWHEYLAGFHAVGVGSTASAPPYLAVVAALGTVLGGQAWLAVDVLLLGCVPLAGLTAYLASRLLVTATPARVLLAASYALLPVASGAVAAGRLGTAVAFIVLPLAAVSAGRMLTAAPRQARRAAWATGLLVALAAAFAPLAWVLGVAFAVAAVAVRRWLVAGDPVNALIVAVVPFLLLFPWSLHLLGSPSAFLSEAGLSAQGLTTARLSPAALLALSPGGPGLPPLWVTAGFALALLATVLPARRTGMIIAGWATAIAGLLTAVLVSRASVTPAAGGQPAAGWPGVALAVAALGLLVASAPAAQWLAMIIPNGSGNLPPAPGDPQPQAGPAGGYGRSRRLLACVALAAAATAPLLVAVYWVKDGVRGPVGSISAPLLPAFVSASSTAASGPQYRTVILRPADGTSSGGGSGLVRGGLDYLVVRQGDPTLGEPELAVAPAAQAALSREVAALAAPDGADAGDPGLVLGDFGIRYVLLPGPVDPVLAQRLDAALGLVALSKAPTYDLWQVTGPVARARVVAADGTTTALASGTVSMSGASAPASGGTLVLAEPYGGWTAKLNGRALTPVKTPVDGWAQGFVLPAGGGKLSLARNDLARVASLVAELLALLVICVLALPGKRADPVEEAEALAALREARQGRRAAGTAGRGERTPRSAGTGRRAALASAAAGAGRLGLARKRLPGRRAVGADDETFDTDNETGTLTTAADDAMAVTASAAGLDPAGGGSRRGTGTSREPWDMTGDWVARSAEQADARASESRSTGSRAAGSWDPGDPWTDDDLGATTQWARRDSGSQPQAQDGETGATTGRRRQDGWGTSPRRAPGEPETESPLSSNGTQPHRAWENSAWDSGPQQPVSATGSRPAASSDGQPRYAWDSGPQRRVSPTGSQPGVPGGDQSRDSWPSGPQRSLPGTGPQPATSTGGQPRYPWRSGPQRSVPETGSQPAAPNGGQPRDRWQSGPQRSFPGTGSQPAAPTGDEAAQRAPWESPDWGADSGWGATTDRGAAADRDASNDWGASPEREDSAPSVPEPGTGSGPWPVASRPARSERGSHRASKHGKPSRWRGAGDRSGGES</sequence>
<evidence type="ECO:0000256" key="2">
    <source>
        <dbReference type="SAM" id="Phobius"/>
    </source>
</evidence>
<feature type="transmembrane region" description="Helical" evidence="2">
    <location>
        <begin position="471"/>
        <end position="493"/>
    </location>
</feature>
<feature type="transmembrane region" description="Helical" evidence="2">
    <location>
        <begin position="298"/>
        <end position="317"/>
    </location>
</feature>
<protein>
    <submittedName>
        <fullName evidence="3">Glycosyltransferase</fullName>
    </submittedName>
</protein>
<dbReference type="Pfam" id="PF13641">
    <property type="entry name" value="Glyco_tranf_2_3"/>
    <property type="match status" value="1"/>
</dbReference>
<feature type="compositionally biased region" description="Basic and acidic residues" evidence="1">
    <location>
        <begin position="1496"/>
        <end position="1505"/>
    </location>
</feature>
<feature type="compositionally biased region" description="Polar residues" evidence="1">
    <location>
        <begin position="1365"/>
        <end position="1377"/>
    </location>
</feature>
<organism evidence="3 4">
    <name type="scientific">Trebonia kvetii</name>
    <dbReference type="NCBI Taxonomy" id="2480626"/>
    <lineage>
        <taxon>Bacteria</taxon>
        <taxon>Bacillati</taxon>
        <taxon>Actinomycetota</taxon>
        <taxon>Actinomycetes</taxon>
        <taxon>Streptosporangiales</taxon>
        <taxon>Treboniaceae</taxon>
        <taxon>Trebonia</taxon>
    </lineage>
</organism>
<keyword evidence="2" id="KW-1133">Transmembrane helix</keyword>
<feature type="transmembrane region" description="Helical" evidence="2">
    <location>
        <begin position="719"/>
        <end position="740"/>
    </location>
</feature>
<feature type="region of interest" description="Disordered" evidence="1">
    <location>
        <begin position="1070"/>
        <end position="1095"/>
    </location>
</feature>
<evidence type="ECO:0000313" key="4">
    <source>
        <dbReference type="Proteomes" id="UP000460272"/>
    </source>
</evidence>
<dbReference type="SUPFAM" id="SSF53448">
    <property type="entry name" value="Nucleotide-diphospho-sugar transferases"/>
    <property type="match status" value="1"/>
</dbReference>
<feature type="compositionally biased region" description="Low complexity" evidence="1">
    <location>
        <begin position="1086"/>
        <end position="1095"/>
    </location>
</feature>